<reference evidence="5 6" key="1">
    <citation type="submission" date="2024-09" db="EMBL/GenBank/DDBJ databases">
        <authorList>
            <person name="Sun Q."/>
            <person name="Mori K."/>
        </authorList>
    </citation>
    <scope>NUCLEOTIDE SEQUENCE [LARGE SCALE GENOMIC DNA]</scope>
    <source>
        <strain evidence="5 6">JCM 13503</strain>
    </source>
</reference>
<dbReference type="Pfam" id="PF25116">
    <property type="entry name" value="CBM87_Agd3"/>
    <property type="match status" value="1"/>
</dbReference>
<evidence type="ECO:0000259" key="4">
    <source>
        <dbReference type="Pfam" id="PF25116"/>
    </source>
</evidence>
<protein>
    <recommendedName>
        <fullName evidence="7">Lipoprotein</fullName>
    </recommendedName>
</protein>
<accession>A0ABV6B1V7</accession>
<dbReference type="EMBL" id="JBHLYR010000031">
    <property type="protein sequence ID" value="MFB9992393.1"/>
    <property type="molecule type" value="Genomic_DNA"/>
</dbReference>
<sequence>MTTPAVTEPPSIKTLATATLAVLKRKTVLPLLTLSLVLSACSQASIPAPAAVDPDVGSSTHGSGEAHTHDLHPALPGLPLTELPTNARLSPTTLTVPQGTRLSAQALPSNAQTNKVALKVLVLSSGPTDFGIGAARAMLDQAGVPFDVLDATTTPLTPETLIASDGVGKYQGVILTDSALTFQSSPGFYSSALDTTEWATLFQYEKAYQVRQLALYGAPNTVPEDYGLRLVPGAEFATGNLNVTAAGKVAFKDLTGNAVPLRYAYTYGTRTLAVAGVTTQPLLTDDAGNVLAATSTLDGRERLILTSAQNPYLLHTQVLGYGLVQWLTKGVHLGEHRRFLQVDIDDWFLNGDEFDPATGGLRAQSFRLSASDALSARDQQRALDGAYNVVNHFEFAVMFNGGGATPSSLSTCNPQLYGSLIKDALSSVSRCMAYDFDWVNHTRNHLRMDVMDLPTSTTAIAGNFSIGTQLGLQISRKSLVTGEHSGLGYMDPTDDGTNNDGGFSQPKQDLGLGRSNPNLITAAVNSGVHYLASNRSVASEWDASCPTCGVFHPMDPSILLIPLYPNSIHYHVTTPEEATASYNKLYAPGGVVPYWDHAFNYTELLDVDSTQGVGHLFEGTAWPTYMHQTNLRQYAPGKSLAGDWVKAVVEKYARYSTLPLNTLRWDDLGAYVERHTLEEKAKAANAYTAIWNRTTSTVRLNRVGSAVPVTLTGFWGGTFYGAYEAWPLNVSGAVDVYVRTR</sequence>
<feature type="region of interest" description="Disordered" evidence="1">
    <location>
        <begin position="490"/>
        <end position="510"/>
    </location>
</feature>
<keyword evidence="2" id="KW-0732">Signal</keyword>
<evidence type="ECO:0008006" key="7">
    <source>
        <dbReference type="Google" id="ProtNLM"/>
    </source>
</evidence>
<evidence type="ECO:0000256" key="2">
    <source>
        <dbReference type="SAM" id="SignalP"/>
    </source>
</evidence>
<dbReference type="RefSeq" id="WP_380009183.1">
    <property type="nucleotide sequence ID" value="NZ_JBHLYR010000031.1"/>
</dbReference>
<feature type="signal peptide" evidence="2">
    <location>
        <begin position="1"/>
        <end position="44"/>
    </location>
</feature>
<organism evidence="5 6">
    <name type="scientific">Deinococcus oregonensis</name>
    <dbReference type="NCBI Taxonomy" id="1805970"/>
    <lineage>
        <taxon>Bacteria</taxon>
        <taxon>Thermotogati</taxon>
        <taxon>Deinococcota</taxon>
        <taxon>Deinococci</taxon>
        <taxon>Deinococcales</taxon>
        <taxon>Deinococcaceae</taxon>
        <taxon>Deinococcus</taxon>
    </lineage>
</organism>
<evidence type="ECO:0000259" key="3">
    <source>
        <dbReference type="Pfam" id="PF25115"/>
    </source>
</evidence>
<comment type="caution">
    <text evidence="5">The sequence shown here is derived from an EMBL/GenBank/DDBJ whole genome shotgun (WGS) entry which is preliminary data.</text>
</comment>
<dbReference type="Proteomes" id="UP001589733">
    <property type="component" value="Unassembled WGS sequence"/>
</dbReference>
<feature type="chain" id="PRO_5045848109" description="Lipoprotein" evidence="2">
    <location>
        <begin position="45"/>
        <end position="741"/>
    </location>
</feature>
<proteinExistence type="predicted"/>
<dbReference type="InterPro" id="IPR056826">
    <property type="entry name" value="Agd3_CE"/>
</dbReference>
<gene>
    <name evidence="5" type="ORF">ACFFLM_10495</name>
</gene>
<dbReference type="InterPro" id="IPR056827">
    <property type="entry name" value="CBM87_Agd3"/>
</dbReference>
<name>A0ABV6B1V7_9DEIO</name>
<feature type="region of interest" description="Disordered" evidence="1">
    <location>
        <begin position="52"/>
        <end position="81"/>
    </location>
</feature>
<evidence type="ECO:0000313" key="5">
    <source>
        <dbReference type="EMBL" id="MFB9992393.1"/>
    </source>
</evidence>
<dbReference type="Pfam" id="PF25115">
    <property type="entry name" value="Agd3_CE"/>
    <property type="match status" value="1"/>
</dbReference>
<feature type="domain" description="Agd3 deacetylase" evidence="3">
    <location>
        <begin position="558"/>
        <end position="678"/>
    </location>
</feature>
<evidence type="ECO:0000256" key="1">
    <source>
        <dbReference type="SAM" id="MobiDB-lite"/>
    </source>
</evidence>
<feature type="domain" description="Agd3 CBM87" evidence="4">
    <location>
        <begin position="117"/>
        <end position="220"/>
    </location>
</feature>
<keyword evidence="6" id="KW-1185">Reference proteome</keyword>
<evidence type="ECO:0000313" key="6">
    <source>
        <dbReference type="Proteomes" id="UP001589733"/>
    </source>
</evidence>